<evidence type="ECO:0000313" key="2">
    <source>
        <dbReference type="Proteomes" id="UP001319060"/>
    </source>
</evidence>
<organism evidence="1 2">
    <name type="scientific">Fictibacillus barbaricus</name>
    <dbReference type="NCBI Taxonomy" id="182136"/>
    <lineage>
        <taxon>Bacteria</taxon>
        <taxon>Bacillati</taxon>
        <taxon>Bacillota</taxon>
        <taxon>Bacilli</taxon>
        <taxon>Bacillales</taxon>
        <taxon>Fictibacillaceae</taxon>
        <taxon>Fictibacillus</taxon>
    </lineage>
</organism>
<dbReference type="RefSeq" id="WP_188401496.1">
    <property type="nucleotide sequence ID" value="NZ_BMCE01000001.1"/>
</dbReference>
<sequence length="62" mass="7577">MNHNKGQLRRAVEGRKQRLIQHLIHKGLYGYEDHRHLIEYTLTELEMEWKNAQFIDHENHIS</sequence>
<name>A0ABS2ZGE7_9BACL</name>
<dbReference type="Proteomes" id="UP001319060">
    <property type="component" value="Unassembled WGS sequence"/>
</dbReference>
<keyword evidence="2" id="KW-1185">Reference proteome</keyword>
<reference evidence="1 2" key="1">
    <citation type="submission" date="2021-01" db="EMBL/GenBank/DDBJ databases">
        <title>Genome Sequencing of Type Strains.</title>
        <authorList>
            <person name="Lemaire J.F."/>
            <person name="Inderbitzin P."/>
            <person name="Collins S.B."/>
            <person name="Wespe N."/>
            <person name="Knight-Connoni V."/>
        </authorList>
    </citation>
    <scope>NUCLEOTIDE SEQUENCE [LARGE SCALE GENOMIC DNA]</scope>
    <source>
        <strain evidence="1 2">DSM 14730</strain>
    </source>
</reference>
<accession>A0ABS2ZGE7</accession>
<dbReference type="EMBL" id="JAFHKS010000044">
    <property type="protein sequence ID" value="MBN3547240.1"/>
    <property type="molecule type" value="Genomic_DNA"/>
</dbReference>
<dbReference type="InterPro" id="IPR025072">
    <property type="entry name" value="Fur_reg_FbpA"/>
</dbReference>
<comment type="caution">
    <text evidence="1">The sequence shown here is derived from an EMBL/GenBank/DDBJ whole genome shotgun (WGS) entry which is preliminary data.</text>
</comment>
<dbReference type="Pfam" id="PF13076">
    <property type="entry name" value="Fur_reg_FbpA"/>
    <property type="match status" value="1"/>
</dbReference>
<gene>
    <name evidence="1" type="ORF">JYA64_18175</name>
</gene>
<proteinExistence type="predicted"/>
<protein>
    <submittedName>
        <fullName evidence="1">Fur-regulated basic protein FbpA</fullName>
    </submittedName>
</protein>
<evidence type="ECO:0000313" key="1">
    <source>
        <dbReference type="EMBL" id="MBN3547240.1"/>
    </source>
</evidence>